<accession>A0AA38WAN6</accession>
<proteinExistence type="predicted"/>
<feature type="domain" description="Retrovirus-related Pol polyprotein from transposon TNT 1-94-like beta-barrel" evidence="1">
    <location>
        <begin position="1"/>
        <end position="62"/>
    </location>
</feature>
<name>A0AA38WAN6_9ASTR</name>
<evidence type="ECO:0000313" key="2">
    <source>
        <dbReference type="EMBL" id="KAJ9545045.1"/>
    </source>
</evidence>
<keyword evidence="3" id="KW-1185">Reference proteome</keyword>
<sequence>MTRNKHVLVDFKEEAGPSVKFGDEGRGITKGYGTLTNGKTTFQKVSYVEGLTHNLLSISQLLLKPDLDLCQVSADLQLADVFSKPLDEKRFNQLISELGVL</sequence>
<dbReference type="AlphaFoldDB" id="A0AA38WAN6"/>
<dbReference type="EMBL" id="JARYMX010000006">
    <property type="protein sequence ID" value="KAJ9545045.1"/>
    <property type="molecule type" value="Genomic_DNA"/>
</dbReference>
<protein>
    <recommendedName>
        <fullName evidence="1">Retrovirus-related Pol polyprotein from transposon TNT 1-94-like beta-barrel domain-containing protein</fullName>
    </recommendedName>
</protein>
<comment type="caution">
    <text evidence="2">The sequence shown here is derived from an EMBL/GenBank/DDBJ whole genome shotgun (WGS) entry which is preliminary data.</text>
</comment>
<dbReference type="Pfam" id="PF22936">
    <property type="entry name" value="Pol_BBD"/>
    <property type="match status" value="1"/>
</dbReference>
<evidence type="ECO:0000259" key="1">
    <source>
        <dbReference type="Pfam" id="PF22936"/>
    </source>
</evidence>
<reference evidence="2" key="1">
    <citation type="submission" date="2023-03" db="EMBL/GenBank/DDBJ databases">
        <title>Chromosome-scale reference genome and RAD-based genetic map of yellow starthistle (Centaurea solstitialis) reveal putative structural variation and QTLs associated with invader traits.</title>
        <authorList>
            <person name="Reatini B."/>
            <person name="Cang F.A."/>
            <person name="Jiang Q."/>
            <person name="Mckibben M.T.W."/>
            <person name="Barker M.S."/>
            <person name="Rieseberg L.H."/>
            <person name="Dlugosch K.M."/>
        </authorList>
    </citation>
    <scope>NUCLEOTIDE SEQUENCE</scope>
    <source>
        <strain evidence="2">CAN-66</strain>
        <tissue evidence="2">Leaf</tissue>
    </source>
</reference>
<dbReference type="Proteomes" id="UP001172457">
    <property type="component" value="Chromosome 6"/>
</dbReference>
<organism evidence="2 3">
    <name type="scientific">Centaurea solstitialis</name>
    <name type="common">yellow star-thistle</name>
    <dbReference type="NCBI Taxonomy" id="347529"/>
    <lineage>
        <taxon>Eukaryota</taxon>
        <taxon>Viridiplantae</taxon>
        <taxon>Streptophyta</taxon>
        <taxon>Embryophyta</taxon>
        <taxon>Tracheophyta</taxon>
        <taxon>Spermatophyta</taxon>
        <taxon>Magnoliopsida</taxon>
        <taxon>eudicotyledons</taxon>
        <taxon>Gunneridae</taxon>
        <taxon>Pentapetalae</taxon>
        <taxon>asterids</taxon>
        <taxon>campanulids</taxon>
        <taxon>Asterales</taxon>
        <taxon>Asteraceae</taxon>
        <taxon>Carduoideae</taxon>
        <taxon>Cardueae</taxon>
        <taxon>Centaureinae</taxon>
        <taxon>Centaurea</taxon>
    </lineage>
</organism>
<dbReference type="InterPro" id="IPR054722">
    <property type="entry name" value="PolX-like_BBD"/>
</dbReference>
<evidence type="ECO:0000313" key="3">
    <source>
        <dbReference type="Proteomes" id="UP001172457"/>
    </source>
</evidence>
<gene>
    <name evidence="2" type="ORF">OSB04_024752</name>
</gene>